<reference evidence="1 2" key="1">
    <citation type="submission" date="2016-02" db="EMBL/GenBank/DDBJ databases">
        <title>Band-tailed pigeon sequencing and assembly.</title>
        <authorList>
            <person name="Soares A.E."/>
            <person name="Novak B.J."/>
            <person name="Rice E.S."/>
            <person name="O'Connell B."/>
            <person name="Chang D."/>
            <person name="Weber S."/>
            <person name="Shapiro B."/>
        </authorList>
    </citation>
    <scope>NUCLEOTIDE SEQUENCE [LARGE SCALE GENOMIC DNA]</scope>
    <source>
        <strain evidence="1">BTP2013</strain>
        <tissue evidence="1">Blood</tissue>
    </source>
</reference>
<gene>
    <name evidence="1" type="ORF">AV530_006003</name>
</gene>
<protein>
    <submittedName>
        <fullName evidence="1">Uncharacterized protein</fullName>
    </submittedName>
</protein>
<dbReference type="AlphaFoldDB" id="A0A1V4JNG4"/>
<keyword evidence="2" id="KW-1185">Reference proteome</keyword>
<dbReference type="Proteomes" id="UP000190648">
    <property type="component" value="Unassembled WGS sequence"/>
</dbReference>
<proteinExistence type="predicted"/>
<name>A0A1V4JNG4_PATFA</name>
<organism evidence="1 2">
    <name type="scientific">Patagioenas fasciata monilis</name>
    <dbReference type="NCBI Taxonomy" id="372326"/>
    <lineage>
        <taxon>Eukaryota</taxon>
        <taxon>Metazoa</taxon>
        <taxon>Chordata</taxon>
        <taxon>Craniata</taxon>
        <taxon>Vertebrata</taxon>
        <taxon>Euteleostomi</taxon>
        <taxon>Archelosauria</taxon>
        <taxon>Archosauria</taxon>
        <taxon>Dinosauria</taxon>
        <taxon>Saurischia</taxon>
        <taxon>Theropoda</taxon>
        <taxon>Coelurosauria</taxon>
        <taxon>Aves</taxon>
        <taxon>Neognathae</taxon>
        <taxon>Neoaves</taxon>
        <taxon>Columbimorphae</taxon>
        <taxon>Columbiformes</taxon>
        <taxon>Columbidae</taxon>
        <taxon>Patagioenas</taxon>
    </lineage>
</organism>
<sequence>MNEIKSHPEDVTTEKDLIFQSHRSCGASSMCRQEDQSCRRQIPCKVLVSPHPFALCIPRLQHLPWAGAK</sequence>
<comment type="caution">
    <text evidence="1">The sequence shown here is derived from an EMBL/GenBank/DDBJ whole genome shotgun (WGS) entry which is preliminary data.</text>
</comment>
<evidence type="ECO:0000313" key="1">
    <source>
        <dbReference type="EMBL" id="OPJ73700.1"/>
    </source>
</evidence>
<evidence type="ECO:0000313" key="2">
    <source>
        <dbReference type="Proteomes" id="UP000190648"/>
    </source>
</evidence>
<accession>A0A1V4JNG4</accession>
<dbReference type="EMBL" id="LSYS01006902">
    <property type="protein sequence ID" value="OPJ73700.1"/>
    <property type="molecule type" value="Genomic_DNA"/>
</dbReference>